<dbReference type="Proteomes" id="UP001501821">
    <property type="component" value="Unassembled WGS sequence"/>
</dbReference>
<keyword evidence="2" id="KW-1185">Reference proteome</keyword>
<gene>
    <name evidence="1" type="ORF">GCM10022242_01850</name>
</gene>
<accession>A0ABP7HZD2</accession>
<proteinExistence type="predicted"/>
<dbReference type="InterPro" id="IPR015018">
    <property type="entry name" value="DUF1905"/>
</dbReference>
<dbReference type="RefSeq" id="WP_344771886.1">
    <property type="nucleotide sequence ID" value="NZ_BAABAH010000001.1"/>
</dbReference>
<evidence type="ECO:0000313" key="1">
    <source>
        <dbReference type="EMBL" id="GAA3802466.1"/>
    </source>
</evidence>
<dbReference type="EMBL" id="BAABAH010000001">
    <property type="protein sequence ID" value="GAA3802466.1"/>
    <property type="molecule type" value="Genomic_DNA"/>
</dbReference>
<dbReference type="Pfam" id="PF08922">
    <property type="entry name" value="DUF1905"/>
    <property type="match status" value="1"/>
</dbReference>
<dbReference type="Pfam" id="PF13376">
    <property type="entry name" value="OmdA"/>
    <property type="match status" value="1"/>
</dbReference>
<dbReference type="Gene3D" id="2.40.30.100">
    <property type="entry name" value="AF2212/PG0164-like"/>
    <property type="match status" value="1"/>
</dbReference>
<comment type="caution">
    <text evidence="1">The sequence shown here is derived from an EMBL/GenBank/DDBJ whole genome shotgun (WGS) entry which is preliminary data.</text>
</comment>
<dbReference type="SUPFAM" id="SSF141694">
    <property type="entry name" value="AF2212/PG0164-like"/>
    <property type="match status" value="1"/>
</dbReference>
<protein>
    <recommendedName>
        <fullName evidence="3">DUF1905 domain-containing protein</fullName>
    </recommendedName>
</protein>
<evidence type="ECO:0008006" key="3">
    <source>
        <dbReference type="Google" id="ProtNLM"/>
    </source>
</evidence>
<reference evidence="2" key="1">
    <citation type="journal article" date="2019" name="Int. J. Syst. Evol. Microbiol.">
        <title>The Global Catalogue of Microorganisms (GCM) 10K type strain sequencing project: providing services to taxonomists for standard genome sequencing and annotation.</title>
        <authorList>
            <consortium name="The Broad Institute Genomics Platform"/>
            <consortium name="The Broad Institute Genome Sequencing Center for Infectious Disease"/>
            <person name="Wu L."/>
            <person name="Ma J."/>
        </authorList>
    </citation>
    <scope>NUCLEOTIDE SEQUENCE [LARGE SCALE GENOMIC DNA]</scope>
    <source>
        <strain evidence="2">JCM 16953</strain>
    </source>
</reference>
<evidence type="ECO:0000313" key="2">
    <source>
        <dbReference type="Proteomes" id="UP001501821"/>
    </source>
</evidence>
<sequence length="153" mass="16587">MGSLSFRTTLVPRGPAAAVVLDDDQVAELGQGKKRFPVAATVNGYTWRTSVARMGGEFLVGLNREVRAGAGVEAGDEVDVVLALDEEPREVEVPAELAAALADDLTAKAAYDGLAFTHRKEYARWITEAKRDETKARRVAQALEMLREGKTRS</sequence>
<organism evidence="1 2">
    <name type="scientific">Nocardioides panacisoli</name>
    <dbReference type="NCBI Taxonomy" id="627624"/>
    <lineage>
        <taxon>Bacteria</taxon>
        <taxon>Bacillati</taxon>
        <taxon>Actinomycetota</taxon>
        <taxon>Actinomycetes</taxon>
        <taxon>Propionibacteriales</taxon>
        <taxon>Nocardioidaceae</taxon>
        <taxon>Nocardioides</taxon>
    </lineage>
</organism>
<name>A0ABP7HZD2_9ACTN</name>
<dbReference type="InterPro" id="IPR037079">
    <property type="entry name" value="AF2212/PG0164-like_sf"/>
</dbReference>